<dbReference type="Gene3D" id="1.10.760.10">
    <property type="entry name" value="Cytochrome c-like domain"/>
    <property type="match status" value="2"/>
</dbReference>
<evidence type="ECO:0000313" key="8">
    <source>
        <dbReference type="EMBL" id="MBD3869107.1"/>
    </source>
</evidence>
<dbReference type="PANTHER" id="PTHR30600:SF7">
    <property type="entry name" value="CYTOCHROME C PEROXIDASE-RELATED"/>
    <property type="match status" value="1"/>
</dbReference>
<evidence type="ECO:0000256" key="6">
    <source>
        <dbReference type="PROSITE-ProRule" id="PRU00433"/>
    </source>
</evidence>
<dbReference type="AlphaFoldDB" id="A0A8J6Y2I9"/>
<evidence type="ECO:0000256" key="2">
    <source>
        <dbReference type="ARBA" id="ARBA00022617"/>
    </source>
</evidence>
<dbReference type="InterPro" id="IPR051395">
    <property type="entry name" value="Cytochrome_c_Peroxidase/MauG"/>
</dbReference>
<proteinExistence type="predicted"/>
<dbReference type="EMBL" id="JACXWD010000059">
    <property type="protein sequence ID" value="MBD3869107.1"/>
    <property type="molecule type" value="Genomic_DNA"/>
</dbReference>
<dbReference type="Pfam" id="PF14376">
    <property type="entry name" value="Haem_bd"/>
    <property type="match status" value="1"/>
</dbReference>
<keyword evidence="4" id="KW-0560">Oxidoreductase</keyword>
<evidence type="ECO:0000256" key="1">
    <source>
        <dbReference type="ARBA" id="ARBA00004196"/>
    </source>
</evidence>
<protein>
    <submittedName>
        <fullName evidence="8">Heme-binding domain-containing protein</fullName>
    </submittedName>
</protein>
<name>A0A8J6Y2I9_9BACT</name>
<dbReference type="InterPro" id="IPR025992">
    <property type="entry name" value="Haem-bd"/>
</dbReference>
<dbReference type="SUPFAM" id="SSF46626">
    <property type="entry name" value="Cytochrome c"/>
    <property type="match status" value="2"/>
</dbReference>
<reference evidence="8 9" key="1">
    <citation type="submission" date="2020-08" db="EMBL/GenBank/DDBJ databases">
        <title>Acidobacteriota in marine sediments use diverse sulfur dissimilation pathways.</title>
        <authorList>
            <person name="Wasmund K."/>
        </authorList>
    </citation>
    <scope>NUCLEOTIDE SEQUENCE [LARGE SCALE GENOMIC DNA]</scope>
    <source>
        <strain evidence="8">MAG AM4</strain>
    </source>
</reference>
<evidence type="ECO:0000256" key="3">
    <source>
        <dbReference type="ARBA" id="ARBA00022723"/>
    </source>
</evidence>
<dbReference type="PANTHER" id="PTHR30600">
    <property type="entry name" value="CYTOCHROME C PEROXIDASE-RELATED"/>
    <property type="match status" value="1"/>
</dbReference>
<dbReference type="InterPro" id="IPR004852">
    <property type="entry name" value="Di-haem_cyt_c_peroxidsae"/>
</dbReference>
<comment type="caution">
    <text evidence="8">The sequence shown here is derived from an EMBL/GenBank/DDBJ whole genome shotgun (WGS) entry which is preliminary data.</text>
</comment>
<dbReference type="Pfam" id="PF00034">
    <property type="entry name" value="Cytochrom_C"/>
    <property type="match status" value="1"/>
</dbReference>
<keyword evidence="3 6" id="KW-0479">Metal-binding</keyword>
<gene>
    <name evidence="8" type="ORF">IFK94_13375</name>
</gene>
<dbReference type="Pfam" id="PF03150">
    <property type="entry name" value="CCP_MauG"/>
    <property type="match status" value="1"/>
</dbReference>
<dbReference type="GO" id="GO:0046872">
    <property type="term" value="F:metal ion binding"/>
    <property type="evidence" value="ECO:0007669"/>
    <property type="project" value="UniProtKB-KW"/>
</dbReference>
<keyword evidence="5 6" id="KW-0408">Iron</keyword>
<dbReference type="GO" id="GO:0009055">
    <property type="term" value="F:electron transfer activity"/>
    <property type="evidence" value="ECO:0007669"/>
    <property type="project" value="InterPro"/>
</dbReference>
<dbReference type="GO" id="GO:0020037">
    <property type="term" value="F:heme binding"/>
    <property type="evidence" value="ECO:0007669"/>
    <property type="project" value="InterPro"/>
</dbReference>
<evidence type="ECO:0000259" key="7">
    <source>
        <dbReference type="PROSITE" id="PS51007"/>
    </source>
</evidence>
<keyword evidence="2 6" id="KW-0349">Heme</keyword>
<feature type="domain" description="Cytochrome c" evidence="7">
    <location>
        <begin position="179"/>
        <end position="311"/>
    </location>
</feature>
<comment type="subcellular location">
    <subcellularLocation>
        <location evidence="1">Cell envelope</location>
    </subcellularLocation>
</comment>
<dbReference type="PROSITE" id="PS51007">
    <property type="entry name" value="CYTC"/>
    <property type="match status" value="2"/>
</dbReference>
<organism evidence="8 9">
    <name type="scientific">Candidatus Polarisedimenticola svalbardensis</name>
    <dbReference type="NCBI Taxonomy" id="2886004"/>
    <lineage>
        <taxon>Bacteria</taxon>
        <taxon>Pseudomonadati</taxon>
        <taxon>Acidobacteriota</taxon>
        <taxon>Candidatus Polarisedimenticolia</taxon>
        <taxon>Candidatus Polarisedimenticolales</taxon>
        <taxon>Candidatus Polarisedimenticolaceae</taxon>
        <taxon>Candidatus Polarisedimenticola</taxon>
    </lineage>
</organism>
<dbReference type="Proteomes" id="UP000648239">
    <property type="component" value="Unassembled WGS sequence"/>
</dbReference>
<dbReference type="GO" id="GO:0030313">
    <property type="term" value="C:cell envelope"/>
    <property type="evidence" value="ECO:0007669"/>
    <property type="project" value="UniProtKB-SubCell"/>
</dbReference>
<evidence type="ECO:0000313" key="9">
    <source>
        <dbReference type="Proteomes" id="UP000648239"/>
    </source>
</evidence>
<dbReference type="GO" id="GO:0004130">
    <property type="term" value="F:cytochrome-c peroxidase activity"/>
    <property type="evidence" value="ECO:0007669"/>
    <property type="project" value="TreeGrafter"/>
</dbReference>
<dbReference type="InterPro" id="IPR009056">
    <property type="entry name" value="Cyt_c-like_dom"/>
</dbReference>
<evidence type="ECO:0000256" key="4">
    <source>
        <dbReference type="ARBA" id="ARBA00023002"/>
    </source>
</evidence>
<evidence type="ECO:0000256" key="5">
    <source>
        <dbReference type="ARBA" id="ARBA00023004"/>
    </source>
</evidence>
<dbReference type="SMART" id="SM01235">
    <property type="entry name" value="Haem_bd"/>
    <property type="match status" value="1"/>
</dbReference>
<accession>A0A8J6Y2I9</accession>
<feature type="domain" description="Cytochrome c" evidence="7">
    <location>
        <begin position="330"/>
        <end position="449"/>
    </location>
</feature>
<dbReference type="InterPro" id="IPR036909">
    <property type="entry name" value="Cyt_c-like_dom_sf"/>
</dbReference>
<sequence length="458" mass="50073">MKKKVLIILGVLVVLVLLVPVINLLVKPDNHDALARLRPDDRSFERVAGILETKCAGCHMPEADLPFYAGLPVAEPLMEEDIDAGLRFLDLPARLADSDGPPPEVLLAKVEHVAANGAMPPLRYRALHWDAALDEDDQQVIKNWITEIRGNHYLTDGVAPEFVHSALQPLPAVDESNPAMVALGERLFHEPLLSGDGTITCASCHGLDTGGTDRLQFSVGIGGQEGGINSPTVFNAGLHVRQFWDGRAADLAEQAGGPVDNPIEMGADWQKVVERLKNDRSYRLDFQKLFPDGVTRENTQAAIAAFEETLVTSDSSFDEYLKGYPNALEKDQVAGYELFTEYGCATCHVGSALGGQSFETMGLRDDYFAGKKALTEADNGRMNFTGDPADRFKFKVPSLRNIAVTWPYFHDGSTESLDEAVRIMAQVQSGVDLTDEETTKIVAFLDSLTGRYKGEVLQ</sequence>